<dbReference type="Gene3D" id="1.10.1760.20">
    <property type="match status" value="1"/>
</dbReference>
<reference evidence="2" key="1">
    <citation type="submission" date="2017-02" db="EMBL/GenBank/DDBJ databases">
        <title>Delving into the versatile metabolic prowess of the omnipresent phylum Bacteroidetes.</title>
        <authorList>
            <person name="Nobu M.K."/>
            <person name="Mei R."/>
            <person name="Narihiro T."/>
            <person name="Kuroda K."/>
            <person name="Liu W.-T."/>
        </authorList>
    </citation>
    <scope>NUCLEOTIDE SEQUENCE</scope>
    <source>
        <strain evidence="2">ADurb.Bin276</strain>
    </source>
</reference>
<protein>
    <submittedName>
        <fullName evidence="2">Thiamine transporter ThiT</fullName>
    </submittedName>
</protein>
<accession>A0A1V5T1A6</accession>
<keyword evidence="1" id="KW-0812">Transmembrane</keyword>
<name>A0A1V5T1A6_9BACT</name>
<dbReference type="AlphaFoldDB" id="A0A1V5T1A6"/>
<feature type="transmembrane region" description="Helical" evidence="1">
    <location>
        <begin position="156"/>
        <end position="178"/>
    </location>
</feature>
<feature type="transmembrane region" description="Helical" evidence="1">
    <location>
        <begin position="60"/>
        <end position="81"/>
    </location>
</feature>
<evidence type="ECO:0000256" key="1">
    <source>
        <dbReference type="SAM" id="Phobius"/>
    </source>
</evidence>
<keyword evidence="1" id="KW-0472">Membrane</keyword>
<proteinExistence type="predicted"/>
<dbReference type="GO" id="GO:0005886">
    <property type="term" value="C:plasma membrane"/>
    <property type="evidence" value="ECO:0007669"/>
    <property type="project" value="InterPro"/>
</dbReference>
<dbReference type="NCBIfam" id="TIGR02357">
    <property type="entry name" value="ECF_ThiT_YuaJ"/>
    <property type="match status" value="1"/>
</dbReference>
<dbReference type="GO" id="GO:0015234">
    <property type="term" value="F:thiamine transmembrane transporter activity"/>
    <property type="evidence" value="ECO:0007669"/>
    <property type="project" value="InterPro"/>
</dbReference>
<evidence type="ECO:0000313" key="2">
    <source>
        <dbReference type="EMBL" id="OQA60022.1"/>
    </source>
</evidence>
<feature type="transmembrane region" description="Helical" evidence="1">
    <location>
        <begin position="34"/>
        <end position="53"/>
    </location>
</feature>
<sequence length="191" mass="20784">MKSKFKFNPRFLAEGGMVLALASGLSMVKLFSAPYGGSVTAASMVPILLFSILRGPKGGLLVAVIYGMLQFILGPIFLTPLQFLLDFPLAFGSLGLAGVVLSPLIWEGLNRSQRIIRVIGAVCLGIGGRLLCHYLAGVVFWGQYAPEGMSPWIYSLIYNGSYLGIEFLISVLVIWLLIPRFSDLIKRSRAL</sequence>
<gene>
    <name evidence="2" type="primary">thiT</name>
    <name evidence="2" type="ORF">BWY41_00720</name>
</gene>
<dbReference type="Proteomes" id="UP000485569">
    <property type="component" value="Unassembled WGS sequence"/>
</dbReference>
<keyword evidence="1" id="KW-1133">Transmembrane helix</keyword>
<feature type="transmembrane region" description="Helical" evidence="1">
    <location>
        <begin position="87"/>
        <end position="106"/>
    </location>
</feature>
<dbReference type="Pfam" id="PF09515">
    <property type="entry name" value="Thia_YuaJ"/>
    <property type="match status" value="1"/>
</dbReference>
<dbReference type="EMBL" id="MWBQ01000042">
    <property type="protein sequence ID" value="OQA60022.1"/>
    <property type="molecule type" value="Genomic_DNA"/>
</dbReference>
<comment type="caution">
    <text evidence="2">The sequence shown here is derived from an EMBL/GenBank/DDBJ whole genome shotgun (WGS) entry which is preliminary data.</text>
</comment>
<dbReference type="InterPro" id="IPR012651">
    <property type="entry name" value="Thia_Transptr_ThiT"/>
</dbReference>
<feature type="transmembrane region" description="Helical" evidence="1">
    <location>
        <begin position="118"/>
        <end position="144"/>
    </location>
</feature>
<organism evidence="2">
    <name type="scientific">Candidatus Atribacter allofermentans</name>
    <dbReference type="NCBI Taxonomy" id="1852833"/>
    <lineage>
        <taxon>Bacteria</taxon>
        <taxon>Pseudomonadati</taxon>
        <taxon>Atribacterota</taxon>
        <taxon>Atribacteria</taxon>
        <taxon>Atribacterales</taxon>
        <taxon>Atribacteraceae</taxon>
        <taxon>Atribacter</taxon>
    </lineage>
</organism>